<evidence type="ECO:0000259" key="2">
    <source>
        <dbReference type="PROSITE" id="PS50937"/>
    </source>
</evidence>
<dbReference type="InterPro" id="IPR000551">
    <property type="entry name" value="MerR-type_HTH_dom"/>
</dbReference>
<dbReference type="PANTHER" id="PTHR30204:SF93">
    <property type="entry name" value="HTH MERR-TYPE DOMAIN-CONTAINING PROTEIN"/>
    <property type="match status" value="1"/>
</dbReference>
<dbReference type="EMBL" id="FOGZ01000025">
    <property type="protein sequence ID" value="SER98332.1"/>
    <property type="molecule type" value="Genomic_DNA"/>
</dbReference>
<dbReference type="Proteomes" id="UP000198815">
    <property type="component" value="Unassembled WGS sequence"/>
</dbReference>
<accession>A0A1H9TMG9</accession>
<dbReference type="PANTHER" id="PTHR30204">
    <property type="entry name" value="REDOX-CYCLING DRUG-SENSING TRANSCRIPTIONAL ACTIVATOR SOXR"/>
    <property type="match status" value="1"/>
</dbReference>
<dbReference type="InterPro" id="IPR047057">
    <property type="entry name" value="MerR_fam"/>
</dbReference>
<reference evidence="3 4" key="1">
    <citation type="submission" date="2016-10" db="EMBL/GenBank/DDBJ databases">
        <authorList>
            <person name="de Groot N.N."/>
        </authorList>
    </citation>
    <scope>NUCLEOTIDE SEQUENCE [LARGE SCALE GENOMIC DNA]</scope>
    <source>
        <strain evidence="3 4">DSM 16859</strain>
    </source>
</reference>
<feature type="domain" description="HTH merR-type" evidence="2">
    <location>
        <begin position="1"/>
        <end position="68"/>
    </location>
</feature>
<keyword evidence="4" id="KW-1185">Reference proteome</keyword>
<name>A0A1H9TMG9_9ACTN</name>
<dbReference type="Pfam" id="PF13411">
    <property type="entry name" value="MerR_1"/>
    <property type="match status" value="1"/>
</dbReference>
<dbReference type="STRING" id="64702.SAMN05443377_12521"/>
<evidence type="ECO:0000313" key="4">
    <source>
        <dbReference type="Proteomes" id="UP000198815"/>
    </source>
</evidence>
<dbReference type="AlphaFoldDB" id="A0A1H9TMG9"/>
<dbReference type="OrthoDB" id="5242095at2"/>
<dbReference type="SUPFAM" id="SSF46955">
    <property type="entry name" value="Putative DNA-binding domain"/>
    <property type="match status" value="1"/>
</dbReference>
<evidence type="ECO:0000313" key="3">
    <source>
        <dbReference type="EMBL" id="SER98332.1"/>
    </source>
</evidence>
<dbReference type="GO" id="GO:0003677">
    <property type="term" value="F:DNA binding"/>
    <property type="evidence" value="ECO:0007669"/>
    <property type="project" value="UniProtKB-KW"/>
</dbReference>
<dbReference type="SMART" id="SM00422">
    <property type="entry name" value="HTH_MERR"/>
    <property type="match status" value="1"/>
</dbReference>
<gene>
    <name evidence="3" type="ORF">SAMN05443377_12521</name>
</gene>
<dbReference type="Gene3D" id="1.10.1660.10">
    <property type="match status" value="1"/>
</dbReference>
<evidence type="ECO:0000256" key="1">
    <source>
        <dbReference type="ARBA" id="ARBA00023125"/>
    </source>
</evidence>
<dbReference type="PROSITE" id="PS50937">
    <property type="entry name" value="HTH_MERR_2"/>
    <property type="match status" value="1"/>
</dbReference>
<organism evidence="3 4">
    <name type="scientific">Propionibacterium cyclohexanicum</name>
    <dbReference type="NCBI Taxonomy" id="64702"/>
    <lineage>
        <taxon>Bacteria</taxon>
        <taxon>Bacillati</taxon>
        <taxon>Actinomycetota</taxon>
        <taxon>Actinomycetes</taxon>
        <taxon>Propionibacteriales</taxon>
        <taxon>Propionibacteriaceae</taxon>
        <taxon>Propionibacterium</taxon>
    </lineage>
</organism>
<sequence length="146" mass="15766">MRIAELARRVGTTPRMLRYYEDEGLLTPQRGLNGYRDYDGADLQTAEQIVALSEAGLTLSSIRTVLPCAAPDGTRLRACPMVTPELRRQLDTIHDRIAALTQSANAIENYLATLEPRNAGTGLEPIPAALDHPVSAPKESGLATAV</sequence>
<proteinExistence type="predicted"/>
<keyword evidence="1 3" id="KW-0238">DNA-binding</keyword>
<dbReference type="InterPro" id="IPR009061">
    <property type="entry name" value="DNA-bd_dom_put_sf"/>
</dbReference>
<dbReference type="GO" id="GO:0003700">
    <property type="term" value="F:DNA-binding transcription factor activity"/>
    <property type="evidence" value="ECO:0007669"/>
    <property type="project" value="InterPro"/>
</dbReference>
<protein>
    <submittedName>
        <fullName evidence="3">DNA-binding transcriptional regulator, MerR family</fullName>
    </submittedName>
</protein>